<organism evidence="1">
    <name type="scientific">termite gut metagenome</name>
    <dbReference type="NCBI Taxonomy" id="433724"/>
    <lineage>
        <taxon>unclassified sequences</taxon>
        <taxon>metagenomes</taxon>
        <taxon>organismal metagenomes</taxon>
    </lineage>
</organism>
<accession>A0A5J4PBZ9</accession>
<proteinExistence type="predicted"/>
<gene>
    <name evidence="1" type="ORF">EZS27_042189</name>
</gene>
<dbReference type="EMBL" id="SNRY01010127">
    <property type="protein sequence ID" value="KAA6306154.1"/>
    <property type="molecule type" value="Genomic_DNA"/>
</dbReference>
<evidence type="ECO:0000313" key="1">
    <source>
        <dbReference type="EMBL" id="KAA6306154.1"/>
    </source>
</evidence>
<protein>
    <submittedName>
        <fullName evidence="1">Uncharacterized protein</fullName>
    </submittedName>
</protein>
<feature type="non-terminal residue" evidence="1">
    <location>
        <position position="57"/>
    </location>
</feature>
<comment type="caution">
    <text evidence="1">The sequence shown here is derived from an EMBL/GenBank/DDBJ whole genome shotgun (WGS) entry which is preliminary data.</text>
</comment>
<name>A0A5J4PBZ9_9ZZZZ</name>
<reference evidence="1" key="1">
    <citation type="submission" date="2019-03" db="EMBL/GenBank/DDBJ databases">
        <title>Single cell metagenomics reveals metabolic interactions within the superorganism composed of flagellate Streblomastix strix and complex community of Bacteroidetes bacteria on its surface.</title>
        <authorList>
            <person name="Treitli S.C."/>
            <person name="Kolisko M."/>
            <person name="Husnik F."/>
            <person name="Keeling P."/>
            <person name="Hampl V."/>
        </authorList>
    </citation>
    <scope>NUCLEOTIDE SEQUENCE</scope>
    <source>
        <strain evidence="1">STM</strain>
    </source>
</reference>
<sequence length="57" mass="6320">MVKKIFSFSILLINLFLPACVSLQAQNAQPDTENDKEDIPLYNGIYVGTDIYGVGNK</sequence>
<dbReference type="AlphaFoldDB" id="A0A5J4PBZ9"/>